<dbReference type="STRING" id="274537.BIU88_10950"/>
<dbReference type="GO" id="GO:0046872">
    <property type="term" value="F:metal ion binding"/>
    <property type="evidence" value="ECO:0007669"/>
    <property type="project" value="UniProtKB-KW"/>
</dbReference>
<dbReference type="InterPro" id="IPR035680">
    <property type="entry name" value="Clx_II_MBL"/>
</dbReference>
<dbReference type="EMBL" id="CP017305">
    <property type="protein sequence ID" value="AOS84606.1"/>
    <property type="molecule type" value="Genomic_DNA"/>
</dbReference>
<dbReference type="AlphaFoldDB" id="A0A1D8D085"/>
<dbReference type="OrthoDB" id="9802248at2"/>
<dbReference type="PANTHER" id="PTHR43084">
    <property type="entry name" value="PERSULFIDE DIOXYGENASE ETHE1"/>
    <property type="match status" value="1"/>
</dbReference>
<evidence type="ECO:0000256" key="5">
    <source>
        <dbReference type="ARBA" id="ARBA00022833"/>
    </source>
</evidence>
<dbReference type="Gene3D" id="3.60.15.10">
    <property type="entry name" value="Ribonuclease Z/Hydroxyacylglutathione hydrolase-like"/>
    <property type="match status" value="1"/>
</dbReference>
<dbReference type="SUPFAM" id="SSF56281">
    <property type="entry name" value="Metallo-hydrolase/oxidoreductase"/>
    <property type="match status" value="1"/>
</dbReference>
<accession>A0A1D8D085</accession>
<evidence type="ECO:0000259" key="6">
    <source>
        <dbReference type="SMART" id="SM00849"/>
    </source>
</evidence>
<comment type="cofactor">
    <cofactor evidence="1">
        <name>Zn(2+)</name>
        <dbReference type="ChEBI" id="CHEBI:29105"/>
    </cofactor>
</comment>
<dbReference type="CDD" id="cd07723">
    <property type="entry name" value="hydroxyacylglutathione_hydrolase_MBL-fold"/>
    <property type="match status" value="1"/>
</dbReference>
<gene>
    <name evidence="7" type="ORF">BIU88_10950</name>
</gene>
<evidence type="ECO:0000256" key="3">
    <source>
        <dbReference type="ARBA" id="ARBA00022723"/>
    </source>
</evidence>
<dbReference type="GO" id="GO:0050313">
    <property type="term" value="F:sulfur dioxygenase activity"/>
    <property type="evidence" value="ECO:0007669"/>
    <property type="project" value="TreeGrafter"/>
</dbReference>
<evidence type="ECO:0000313" key="8">
    <source>
        <dbReference type="Proteomes" id="UP000095185"/>
    </source>
</evidence>
<protein>
    <submittedName>
        <fullName evidence="7">MBL fold metallo-hydrolase</fullName>
    </submittedName>
</protein>
<evidence type="ECO:0000256" key="2">
    <source>
        <dbReference type="ARBA" id="ARBA00006759"/>
    </source>
</evidence>
<comment type="similarity">
    <text evidence="2">Belongs to the metallo-beta-lactamase superfamily. Glyoxalase II family.</text>
</comment>
<dbReference type="RefSeq" id="WP_069810798.1">
    <property type="nucleotide sequence ID" value="NZ_CP017305.1"/>
</dbReference>
<evidence type="ECO:0000313" key="7">
    <source>
        <dbReference type="EMBL" id="AOS84606.1"/>
    </source>
</evidence>
<dbReference type="InterPro" id="IPR001279">
    <property type="entry name" value="Metallo-B-lactamas"/>
</dbReference>
<keyword evidence="3" id="KW-0479">Metal-binding</keyword>
<feature type="domain" description="Metallo-beta-lactamase" evidence="6">
    <location>
        <begin position="25"/>
        <end position="170"/>
    </location>
</feature>
<dbReference type="SMART" id="SM00849">
    <property type="entry name" value="Lactamase_B"/>
    <property type="match status" value="1"/>
</dbReference>
<evidence type="ECO:0000256" key="1">
    <source>
        <dbReference type="ARBA" id="ARBA00001947"/>
    </source>
</evidence>
<dbReference type="Pfam" id="PF00753">
    <property type="entry name" value="Lactamase_B"/>
    <property type="match status" value="1"/>
</dbReference>
<name>A0A1D8D085_CHLLM</name>
<dbReference type="GO" id="GO:0016787">
    <property type="term" value="F:hydrolase activity"/>
    <property type="evidence" value="ECO:0007669"/>
    <property type="project" value="UniProtKB-KW"/>
</dbReference>
<sequence length="215" mass="23239">MGMQAEQIRTGGDRNFGYLCADEATGEAFAVDSSYSPKVLVDAARQRGWRLVHAFCTHGHGDHTNGNAEFERLTGLRVLLFGDRDARTGIEVAHGASFPLGEGSISIIHTPGHTPDSICILAGDVLFTGDTLFVGKVGGTWSEADARLEYRSLHERLMTLPSGTNVFPGHDYGIAPVSTIGHEKITNPFLLQSDVEAFVDLKNNWAAYKKAHGIS</sequence>
<dbReference type="InterPro" id="IPR051682">
    <property type="entry name" value="Mito_Persulfide_Diox"/>
</dbReference>
<dbReference type="GO" id="GO:0006749">
    <property type="term" value="P:glutathione metabolic process"/>
    <property type="evidence" value="ECO:0007669"/>
    <property type="project" value="TreeGrafter"/>
</dbReference>
<dbReference type="PANTHER" id="PTHR43084:SF1">
    <property type="entry name" value="PERSULFIDE DIOXYGENASE ETHE1, MITOCHONDRIAL"/>
    <property type="match status" value="1"/>
</dbReference>
<keyword evidence="4" id="KW-0378">Hydrolase</keyword>
<keyword evidence="8" id="KW-1185">Reference proteome</keyword>
<reference evidence="7" key="1">
    <citation type="submission" date="2016-09" db="EMBL/GenBank/DDBJ databases">
        <title>Genome sequence of Chlorobaculum limnaeum.</title>
        <authorList>
            <person name="Liu Z."/>
            <person name="Tank M."/>
            <person name="Bryant D.A."/>
        </authorList>
    </citation>
    <scope>NUCLEOTIDE SEQUENCE [LARGE SCALE GENOMIC DNA]</scope>
    <source>
        <strain evidence="7">DSM 1677</strain>
    </source>
</reference>
<dbReference type="Proteomes" id="UP000095185">
    <property type="component" value="Chromosome"/>
</dbReference>
<evidence type="ECO:0000256" key="4">
    <source>
        <dbReference type="ARBA" id="ARBA00022801"/>
    </source>
</evidence>
<proteinExistence type="inferred from homology"/>
<dbReference type="InterPro" id="IPR036866">
    <property type="entry name" value="RibonucZ/Hydroxyglut_hydro"/>
</dbReference>
<keyword evidence="5" id="KW-0862">Zinc</keyword>
<organism evidence="7 8">
    <name type="scientific">Chlorobaculum limnaeum</name>
    <dbReference type="NCBI Taxonomy" id="274537"/>
    <lineage>
        <taxon>Bacteria</taxon>
        <taxon>Pseudomonadati</taxon>
        <taxon>Chlorobiota</taxon>
        <taxon>Chlorobiia</taxon>
        <taxon>Chlorobiales</taxon>
        <taxon>Chlorobiaceae</taxon>
        <taxon>Chlorobaculum</taxon>
    </lineage>
</organism>
<dbReference type="GO" id="GO:0070813">
    <property type="term" value="P:hydrogen sulfide metabolic process"/>
    <property type="evidence" value="ECO:0007669"/>
    <property type="project" value="TreeGrafter"/>
</dbReference>
<dbReference type="KEGG" id="clz:BIU88_10950"/>